<dbReference type="PANTHER" id="PTHR30432">
    <property type="entry name" value="TRANSCRIPTIONAL REGULATOR MODE"/>
    <property type="match status" value="1"/>
</dbReference>
<gene>
    <name evidence="1" type="ORF">AHMF7605_06565</name>
</gene>
<dbReference type="AlphaFoldDB" id="A0A2T2YCH3"/>
<proteinExistence type="predicted"/>
<comment type="caution">
    <text evidence="1">The sequence shown here is derived from an EMBL/GenBank/DDBJ whole genome shotgun (WGS) entry which is preliminary data.</text>
</comment>
<accession>A0A2T2YCH3</accession>
<dbReference type="OrthoDB" id="9805928at2"/>
<evidence type="ECO:0000313" key="1">
    <source>
        <dbReference type="EMBL" id="PSR53215.1"/>
    </source>
</evidence>
<dbReference type="RefSeq" id="WP_106927619.1">
    <property type="nucleotide sequence ID" value="NZ_PYFT01000001.1"/>
</dbReference>
<reference evidence="1 2" key="1">
    <citation type="submission" date="2018-03" db="EMBL/GenBank/DDBJ databases">
        <title>Adhaeribacter sp. HMF7605 Genome sequencing and assembly.</title>
        <authorList>
            <person name="Kang H."/>
            <person name="Kang J."/>
            <person name="Cha I."/>
            <person name="Kim H."/>
            <person name="Joh K."/>
        </authorList>
    </citation>
    <scope>NUCLEOTIDE SEQUENCE [LARGE SCALE GENOMIC DNA]</scope>
    <source>
        <strain evidence="1 2">HMF7605</strain>
    </source>
</reference>
<dbReference type="SUPFAM" id="SSF46785">
    <property type="entry name" value="Winged helix' DNA-binding domain"/>
    <property type="match status" value="1"/>
</dbReference>
<dbReference type="InterPro" id="IPR036388">
    <property type="entry name" value="WH-like_DNA-bd_sf"/>
</dbReference>
<dbReference type="PANTHER" id="PTHR30432:SF1">
    <property type="entry name" value="DNA-BINDING TRANSCRIPTIONAL DUAL REGULATOR MODE"/>
    <property type="match status" value="1"/>
</dbReference>
<dbReference type="Gene3D" id="1.10.10.10">
    <property type="entry name" value="Winged helix-like DNA-binding domain superfamily/Winged helix DNA-binding domain"/>
    <property type="match status" value="1"/>
</dbReference>
<dbReference type="Proteomes" id="UP000240357">
    <property type="component" value="Unassembled WGS sequence"/>
</dbReference>
<sequence>MKELFNDNLAFRVSGRLWVESEQDRFLGPGRVELMEKIIEFGSIAKAAGAMQMSYKKAWDLVASMNTQAKQPLVITQTGGKKGGGALVTEEGKNAMQTYRNLQQRFREFLQKETELL</sequence>
<keyword evidence="2" id="KW-1185">Reference proteome</keyword>
<evidence type="ECO:0000313" key="2">
    <source>
        <dbReference type="Proteomes" id="UP000240357"/>
    </source>
</evidence>
<name>A0A2T2YCH3_9BACT</name>
<dbReference type="InterPro" id="IPR051815">
    <property type="entry name" value="Molybdate_resp_trans_reg"/>
</dbReference>
<organism evidence="1 2">
    <name type="scientific">Adhaeribacter arboris</name>
    <dbReference type="NCBI Taxonomy" id="2072846"/>
    <lineage>
        <taxon>Bacteria</taxon>
        <taxon>Pseudomonadati</taxon>
        <taxon>Bacteroidota</taxon>
        <taxon>Cytophagia</taxon>
        <taxon>Cytophagales</taxon>
        <taxon>Hymenobacteraceae</taxon>
        <taxon>Adhaeribacter</taxon>
    </lineage>
</organism>
<protein>
    <submittedName>
        <fullName evidence="1">ModE family transcriptional regulator</fullName>
    </submittedName>
</protein>
<dbReference type="InterPro" id="IPR036390">
    <property type="entry name" value="WH_DNA-bd_sf"/>
</dbReference>
<dbReference type="EMBL" id="PYFT01000001">
    <property type="protein sequence ID" value="PSR53215.1"/>
    <property type="molecule type" value="Genomic_DNA"/>
</dbReference>